<comment type="caution">
    <text evidence="2">The sequence shown here is derived from an EMBL/GenBank/DDBJ whole genome shotgun (WGS) entry which is preliminary data.</text>
</comment>
<dbReference type="EMBL" id="LSRL02000078">
    <property type="protein sequence ID" value="TDG45380.1"/>
    <property type="molecule type" value="Genomic_DNA"/>
</dbReference>
<feature type="region of interest" description="Disordered" evidence="1">
    <location>
        <begin position="130"/>
        <end position="156"/>
    </location>
</feature>
<dbReference type="Proteomes" id="UP000295192">
    <property type="component" value="Unassembled WGS sequence"/>
</dbReference>
<organism evidence="2 3">
    <name type="scientific">Drosophila navojoa</name>
    <name type="common">Fruit fly</name>
    <dbReference type="NCBI Taxonomy" id="7232"/>
    <lineage>
        <taxon>Eukaryota</taxon>
        <taxon>Metazoa</taxon>
        <taxon>Ecdysozoa</taxon>
        <taxon>Arthropoda</taxon>
        <taxon>Hexapoda</taxon>
        <taxon>Insecta</taxon>
        <taxon>Pterygota</taxon>
        <taxon>Neoptera</taxon>
        <taxon>Endopterygota</taxon>
        <taxon>Diptera</taxon>
        <taxon>Brachycera</taxon>
        <taxon>Muscomorpha</taxon>
        <taxon>Ephydroidea</taxon>
        <taxon>Drosophilidae</taxon>
        <taxon>Drosophila</taxon>
    </lineage>
</organism>
<accession>A0A484BBJ9</accession>
<gene>
    <name evidence="2" type="ORF">AWZ03_008146</name>
</gene>
<proteinExistence type="predicted"/>
<name>A0A484BBJ9_DRONA</name>
<feature type="compositionally biased region" description="Basic and acidic residues" evidence="1">
    <location>
        <begin position="138"/>
        <end position="156"/>
    </location>
</feature>
<dbReference type="AlphaFoldDB" id="A0A484BBJ9"/>
<protein>
    <submittedName>
        <fullName evidence="2">Uncharacterized protein</fullName>
    </submittedName>
</protein>
<evidence type="ECO:0000313" key="3">
    <source>
        <dbReference type="Proteomes" id="UP000295192"/>
    </source>
</evidence>
<keyword evidence="3" id="KW-1185">Reference proteome</keyword>
<reference evidence="2 3" key="1">
    <citation type="journal article" date="2019" name="J. Hered.">
        <title>An Improved Genome Assembly for Drosophila navojoa, the Basal Species in the mojavensis Cluster.</title>
        <authorList>
            <person name="Vanderlinde T."/>
            <person name="Dupim E.G."/>
            <person name="Nazario-Yepiz N.O."/>
            <person name="Carvalho A.B."/>
        </authorList>
    </citation>
    <scope>NUCLEOTIDE SEQUENCE [LARGE SCALE GENOMIC DNA]</scope>
    <source>
        <strain evidence="2">Navoj_Jal97</strain>
        <tissue evidence="2">Whole organism</tissue>
    </source>
</reference>
<evidence type="ECO:0000256" key="1">
    <source>
        <dbReference type="SAM" id="MobiDB-lite"/>
    </source>
</evidence>
<evidence type="ECO:0000313" key="2">
    <source>
        <dbReference type="EMBL" id="TDG45380.1"/>
    </source>
</evidence>
<sequence>MADNTMNNNACEIDQSIRPDQKYEAYDFEDNQSEMNKQYLEADEICDPEDNQPEIKKKSTVLVLVVNQMDHAAQNSFQNQPRDQGLCSCQDGNEEWYGENSNSMDCQCEPMCKRNLADGQVLNQMGHVTNGLGPVTNEMEKKCPENNKSEISKQESSRHERYILRSILDAAFCDRAKASLLLHPRSGVLQRLQQLQ</sequence>